<keyword evidence="1" id="KW-0436">Ligase</keyword>
<evidence type="ECO:0000313" key="1">
    <source>
        <dbReference type="EMBL" id="GAA0169315.1"/>
    </source>
</evidence>
<dbReference type="InterPro" id="IPR033326">
    <property type="entry name" value="BAH1"/>
</dbReference>
<dbReference type="EMBL" id="BAABME010039769">
    <property type="protein sequence ID" value="GAA0169315.1"/>
    <property type="molecule type" value="Genomic_DNA"/>
</dbReference>
<reference evidence="1 2" key="1">
    <citation type="submission" date="2024-01" db="EMBL/GenBank/DDBJ databases">
        <title>The complete chloroplast genome sequence of Lithospermum erythrorhizon: insights into the phylogenetic relationship among Boraginaceae species and the maternal lineages of purple gromwells.</title>
        <authorList>
            <person name="Okada T."/>
            <person name="Watanabe K."/>
        </authorList>
    </citation>
    <scope>NUCLEOTIDE SEQUENCE [LARGE SCALE GENOMIC DNA]</scope>
</reference>
<evidence type="ECO:0000313" key="2">
    <source>
        <dbReference type="Proteomes" id="UP001454036"/>
    </source>
</evidence>
<organism evidence="1 2">
    <name type="scientific">Lithospermum erythrorhizon</name>
    <name type="common">Purple gromwell</name>
    <name type="synonym">Lithospermum officinale var. erythrorhizon</name>
    <dbReference type="NCBI Taxonomy" id="34254"/>
    <lineage>
        <taxon>Eukaryota</taxon>
        <taxon>Viridiplantae</taxon>
        <taxon>Streptophyta</taxon>
        <taxon>Embryophyta</taxon>
        <taxon>Tracheophyta</taxon>
        <taxon>Spermatophyta</taxon>
        <taxon>Magnoliopsida</taxon>
        <taxon>eudicotyledons</taxon>
        <taxon>Gunneridae</taxon>
        <taxon>Pentapetalae</taxon>
        <taxon>asterids</taxon>
        <taxon>lamiids</taxon>
        <taxon>Boraginales</taxon>
        <taxon>Boraginaceae</taxon>
        <taxon>Boraginoideae</taxon>
        <taxon>Lithospermeae</taxon>
        <taxon>Lithospermum</taxon>
    </lineage>
</organism>
<name>A0AAV3QZ53_LITER</name>
<dbReference type="PANTHER" id="PTHR46764:SF1">
    <property type="entry name" value="E3 UBIQUITIN-PROTEIN LIGASE NLA"/>
    <property type="match status" value="1"/>
</dbReference>
<sequence length="83" mass="9621">MCACKAASVTIVDGLKAAETKEKCPLCREARVYEGALHMEELNILLSRRCPEYWGERLQHERIERIRQAKEHWDSVCRAFMGV</sequence>
<keyword evidence="2" id="KW-1185">Reference proteome</keyword>
<gene>
    <name evidence="1" type="ORF">LIER_43843</name>
</gene>
<dbReference type="GO" id="GO:0016874">
    <property type="term" value="F:ligase activity"/>
    <property type="evidence" value="ECO:0007669"/>
    <property type="project" value="UniProtKB-KW"/>
</dbReference>
<dbReference type="Proteomes" id="UP001454036">
    <property type="component" value="Unassembled WGS sequence"/>
</dbReference>
<protein>
    <submittedName>
        <fullName evidence="1">Ubiquitin-protein ligase</fullName>
    </submittedName>
</protein>
<dbReference type="AlphaFoldDB" id="A0AAV3QZ53"/>
<accession>A0AAV3QZ53</accession>
<comment type="caution">
    <text evidence="1">The sequence shown here is derived from an EMBL/GenBank/DDBJ whole genome shotgun (WGS) entry which is preliminary data.</text>
</comment>
<proteinExistence type="predicted"/>
<dbReference type="PANTHER" id="PTHR46764">
    <property type="entry name" value="E3 UBIQUITIN-PROTEIN LIGASE BAH1"/>
    <property type="match status" value="1"/>
</dbReference>